<dbReference type="InterPro" id="IPR044651">
    <property type="entry name" value="OTSB-like"/>
</dbReference>
<dbReference type="NCBIfam" id="TIGR01484">
    <property type="entry name" value="HAD-SF-IIB"/>
    <property type="match status" value="1"/>
</dbReference>
<keyword evidence="3 4" id="KW-0378">Hydrolase</keyword>
<evidence type="ECO:0000256" key="2">
    <source>
        <dbReference type="ARBA" id="ARBA00008770"/>
    </source>
</evidence>
<dbReference type="Proteomes" id="UP000479692">
    <property type="component" value="Unassembled WGS sequence"/>
</dbReference>
<dbReference type="PANTHER" id="PTHR43768:SF3">
    <property type="entry name" value="TREHALOSE 6-PHOSPHATE PHOSPHATASE"/>
    <property type="match status" value="1"/>
</dbReference>
<comment type="pathway">
    <text evidence="1 4">Glycan biosynthesis; trehalose biosynthesis.</text>
</comment>
<comment type="catalytic activity">
    <reaction evidence="4">
        <text>alpha,alpha-trehalose 6-phosphate + H2O = alpha,alpha-trehalose + phosphate</text>
        <dbReference type="Rhea" id="RHEA:23420"/>
        <dbReference type="ChEBI" id="CHEBI:15377"/>
        <dbReference type="ChEBI" id="CHEBI:16551"/>
        <dbReference type="ChEBI" id="CHEBI:43474"/>
        <dbReference type="ChEBI" id="CHEBI:58429"/>
        <dbReference type="EC" id="3.1.3.12"/>
    </reaction>
</comment>
<comment type="function">
    <text evidence="4">Removes the phosphate from trehalose 6-phosphate to produce free trehalose.</text>
</comment>
<evidence type="ECO:0000256" key="3">
    <source>
        <dbReference type="ARBA" id="ARBA00022801"/>
    </source>
</evidence>
<dbReference type="GO" id="GO:0000287">
    <property type="term" value="F:magnesium ion binding"/>
    <property type="evidence" value="ECO:0007669"/>
    <property type="project" value="UniProtKB-ARBA"/>
</dbReference>
<dbReference type="AlphaFoldDB" id="A0A7C9HPX9"/>
<dbReference type="SUPFAM" id="SSF56784">
    <property type="entry name" value="HAD-like"/>
    <property type="match status" value="1"/>
</dbReference>
<dbReference type="EMBL" id="WOXT01000001">
    <property type="protein sequence ID" value="MUV13073.1"/>
    <property type="molecule type" value="Genomic_DNA"/>
</dbReference>
<gene>
    <name evidence="5" type="primary">otsB</name>
    <name evidence="5" type="ORF">GN331_02525</name>
</gene>
<protein>
    <recommendedName>
        <fullName evidence="4">Trehalose 6-phosphate phosphatase</fullName>
        <ecNumber evidence="4">3.1.3.12</ecNumber>
    </recommendedName>
</protein>
<dbReference type="InterPro" id="IPR036412">
    <property type="entry name" value="HAD-like_sf"/>
</dbReference>
<dbReference type="NCBIfam" id="TIGR00685">
    <property type="entry name" value="T6PP"/>
    <property type="match status" value="1"/>
</dbReference>
<evidence type="ECO:0000313" key="5">
    <source>
        <dbReference type="EMBL" id="MUV13073.1"/>
    </source>
</evidence>
<dbReference type="EC" id="3.1.3.12" evidence="4"/>
<sequence length="264" mass="28302">MESRDAPQRDGVLPLPPSPAPDWALFLDVDGCLLDFAPHPSQVIVPAHLQRDIVRLSEMLGGALALVSGRSLDAIDDVFGDLRAIPAAGMHGLERREPDGRRTFPPVAPESLIGIYAEAQHVAINYPGAIVERKGPNLALHWRAAPDARDAFRAFAAAALRVLPDYRVQGGDMVLELRPGGASSPDKGTAVEGFMAQAPFRDRTPVFVGDDLTDEHAFSIVNAYQGLSVLVGDRAPSAARWRLPDPAAVRAWLARATAHDGVHA</sequence>
<dbReference type="GO" id="GO:0005992">
    <property type="term" value="P:trehalose biosynthetic process"/>
    <property type="evidence" value="ECO:0007669"/>
    <property type="project" value="UniProtKB-UniPathway"/>
</dbReference>
<comment type="cofactor">
    <cofactor evidence="4">
        <name>Mg(2+)</name>
        <dbReference type="ChEBI" id="CHEBI:18420"/>
    </cofactor>
</comment>
<evidence type="ECO:0000256" key="1">
    <source>
        <dbReference type="ARBA" id="ARBA00005199"/>
    </source>
</evidence>
<keyword evidence="4" id="KW-0479">Metal-binding</keyword>
<name>A0A7C9HPX9_9GAMM</name>
<dbReference type="InterPro" id="IPR023214">
    <property type="entry name" value="HAD_sf"/>
</dbReference>
<dbReference type="Pfam" id="PF02358">
    <property type="entry name" value="Trehalose_PPase"/>
    <property type="match status" value="1"/>
</dbReference>
<dbReference type="Gene3D" id="3.30.70.1020">
    <property type="entry name" value="Trehalose-6-phosphate phosphatase related protein, domain 2"/>
    <property type="match status" value="1"/>
</dbReference>
<comment type="similarity">
    <text evidence="2 4">Belongs to the trehalose phosphatase family.</text>
</comment>
<accession>A0A7C9HPX9</accession>
<dbReference type="InterPro" id="IPR003337">
    <property type="entry name" value="Trehalose_PPase"/>
</dbReference>
<organism evidence="5 6">
    <name type="scientific">Noviluteimonas gilva</name>
    <dbReference type="NCBI Taxonomy" id="2682097"/>
    <lineage>
        <taxon>Bacteria</taxon>
        <taxon>Pseudomonadati</taxon>
        <taxon>Pseudomonadota</taxon>
        <taxon>Gammaproteobacteria</taxon>
        <taxon>Lysobacterales</taxon>
        <taxon>Lysobacteraceae</taxon>
        <taxon>Noviluteimonas</taxon>
    </lineage>
</organism>
<dbReference type="PANTHER" id="PTHR43768">
    <property type="entry name" value="TREHALOSE 6-PHOSPHATE PHOSPHATASE"/>
    <property type="match status" value="1"/>
</dbReference>
<reference evidence="5 6" key="1">
    <citation type="submission" date="2019-12" db="EMBL/GenBank/DDBJ databases">
        <authorList>
            <person name="Xu J."/>
        </authorList>
    </citation>
    <scope>NUCLEOTIDE SEQUENCE [LARGE SCALE GENOMIC DNA]</scope>
    <source>
        <strain evidence="5 6">HX-5-24</strain>
    </source>
</reference>
<dbReference type="RefSeq" id="WP_156640025.1">
    <property type="nucleotide sequence ID" value="NZ_WOXT01000001.1"/>
</dbReference>
<dbReference type="UniPathway" id="UPA00299"/>
<dbReference type="GO" id="GO:0004805">
    <property type="term" value="F:trehalose-phosphatase activity"/>
    <property type="evidence" value="ECO:0007669"/>
    <property type="project" value="UniProtKB-EC"/>
</dbReference>
<dbReference type="InterPro" id="IPR006379">
    <property type="entry name" value="HAD-SF_hydro_IIB"/>
</dbReference>
<comment type="caution">
    <text evidence="5">The sequence shown here is derived from an EMBL/GenBank/DDBJ whole genome shotgun (WGS) entry which is preliminary data.</text>
</comment>
<keyword evidence="4" id="KW-0460">Magnesium</keyword>
<proteinExistence type="inferred from homology"/>
<evidence type="ECO:0000313" key="6">
    <source>
        <dbReference type="Proteomes" id="UP000479692"/>
    </source>
</evidence>
<dbReference type="Gene3D" id="3.40.50.1000">
    <property type="entry name" value="HAD superfamily/HAD-like"/>
    <property type="match status" value="1"/>
</dbReference>
<keyword evidence="6" id="KW-1185">Reference proteome</keyword>
<evidence type="ECO:0000256" key="4">
    <source>
        <dbReference type="RuleBase" id="RU361117"/>
    </source>
</evidence>